<proteinExistence type="predicted"/>
<name>B4G8N8_DROPE</name>
<dbReference type="Proteomes" id="UP000008744">
    <property type="component" value="Unassembled WGS sequence"/>
</dbReference>
<dbReference type="AlphaFoldDB" id="B4G8N8"/>
<organism evidence="2">
    <name type="scientific">Drosophila persimilis</name>
    <name type="common">Fruit fly</name>
    <dbReference type="NCBI Taxonomy" id="7234"/>
    <lineage>
        <taxon>Eukaryota</taxon>
        <taxon>Metazoa</taxon>
        <taxon>Ecdysozoa</taxon>
        <taxon>Arthropoda</taxon>
        <taxon>Hexapoda</taxon>
        <taxon>Insecta</taxon>
        <taxon>Pterygota</taxon>
        <taxon>Neoptera</taxon>
        <taxon>Endopterygota</taxon>
        <taxon>Diptera</taxon>
        <taxon>Brachycera</taxon>
        <taxon>Muscomorpha</taxon>
        <taxon>Ephydroidea</taxon>
        <taxon>Drosophilidae</taxon>
        <taxon>Drosophila</taxon>
        <taxon>Sophophora</taxon>
    </lineage>
</organism>
<gene>
    <name evidence="1" type="primary">Dper\GL18798</name>
    <name evidence="1" type="ORF">Dper_GL18798</name>
</gene>
<dbReference type="HOGENOM" id="CLU_2052021_0_0_1"/>
<dbReference type="OMA" id="DASKCKC"/>
<keyword evidence="2" id="KW-1185">Reference proteome</keyword>
<accession>B4G8N8</accession>
<evidence type="ECO:0000313" key="1">
    <source>
        <dbReference type="EMBL" id="EDW28718.1"/>
    </source>
</evidence>
<protein>
    <submittedName>
        <fullName evidence="1">GL18798</fullName>
    </submittedName>
</protein>
<dbReference type="EMBL" id="CH479180">
    <property type="protein sequence ID" value="EDW28718.1"/>
    <property type="molecule type" value="Genomic_DNA"/>
</dbReference>
<reference evidence="1 2" key="1">
    <citation type="journal article" date="2007" name="Nature">
        <title>Evolution of genes and genomes on the Drosophila phylogeny.</title>
        <authorList>
            <consortium name="Drosophila 12 Genomes Consortium"/>
            <person name="Clark A.G."/>
            <person name="Eisen M.B."/>
            <person name="Smith D.R."/>
            <person name="Bergman C.M."/>
            <person name="Oliver B."/>
            <person name="Markow T.A."/>
            <person name="Kaufman T.C."/>
            <person name="Kellis M."/>
            <person name="Gelbart W."/>
            <person name="Iyer V.N."/>
            <person name="Pollard D.A."/>
            <person name="Sackton T.B."/>
            <person name="Larracuente A.M."/>
            <person name="Singh N.D."/>
            <person name="Abad J.P."/>
            <person name="Abt D.N."/>
            <person name="Adryan B."/>
            <person name="Aguade M."/>
            <person name="Akashi H."/>
            <person name="Anderson W.W."/>
            <person name="Aquadro C.F."/>
            <person name="Ardell D.H."/>
            <person name="Arguello R."/>
            <person name="Artieri C.G."/>
            <person name="Barbash D.A."/>
            <person name="Barker D."/>
            <person name="Barsanti P."/>
            <person name="Batterham P."/>
            <person name="Batzoglou S."/>
            <person name="Begun D."/>
            <person name="Bhutkar A."/>
            <person name="Blanco E."/>
            <person name="Bosak S.A."/>
            <person name="Bradley R.K."/>
            <person name="Brand A.D."/>
            <person name="Brent M.R."/>
            <person name="Brooks A.N."/>
            <person name="Brown R.H."/>
            <person name="Butlin R.K."/>
            <person name="Caggese C."/>
            <person name="Calvi B.R."/>
            <person name="Bernardo de Carvalho A."/>
            <person name="Caspi A."/>
            <person name="Castrezana S."/>
            <person name="Celniker S.E."/>
            <person name="Chang J.L."/>
            <person name="Chapple C."/>
            <person name="Chatterji S."/>
            <person name="Chinwalla A."/>
            <person name="Civetta A."/>
            <person name="Clifton S.W."/>
            <person name="Comeron J.M."/>
            <person name="Costello J.C."/>
            <person name="Coyne J.A."/>
            <person name="Daub J."/>
            <person name="David R.G."/>
            <person name="Delcher A.L."/>
            <person name="Delehaunty K."/>
            <person name="Do C.B."/>
            <person name="Ebling H."/>
            <person name="Edwards K."/>
            <person name="Eickbush T."/>
            <person name="Evans J.D."/>
            <person name="Filipski A."/>
            <person name="Findeiss S."/>
            <person name="Freyhult E."/>
            <person name="Fulton L."/>
            <person name="Fulton R."/>
            <person name="Garcia A.C."/>
            <person name="Gardiner A."/>
            <person name="Garfield D.A."/>
            <person name="Garvin B.E."/>
            <person name="Gibson G."/>
            <person name="Gilbert D."/>
            <person name="Gnerre S."/>
            <person name="Godfrey J."/>
            <person name="Good R."/>
            <person name="Gotea V."/>
            <person name="Gravely B."/>
            <person name="Greenberg A.J."/>
            <person name="Griffiths-Jones S."/>
            <person name="Gross S."/>
            <person name="Guigo R."/>
            <person name="Gustafson E.A."/>
            <person name="Haerty W."/>
            <person name="Hahn M.W."/>
            <person name="Halligan D.L."/>
            <person name="Halpern A.L."/>
            <person name="Halter G.M."/>
            <person name="Han M.V."/>
            <person name="Heger A."/>
            <person name="Hillier L."/>
            <person name="Hinrichs A.S."/>
            <person name="Holmes I."/>
            <person name="Hoskins R.A."/>
            <person name="Hubisz M.J."/>
            <person name="Hultmark D."/>
            <person name="Huntley M.A."/>
            <person name="Jaffe D.B."/>
            <person name="Jagadeeshan S."/>
            <person name="Jeck W.R."/>
            <person name="Johnson J."/>
            <person name="Jones C.D."/>
            <person name="Jordan W.C."/>
            <person name="Karpen G.H."/>
            <person name="Kataoka E."/>
            <person name="Keightley P.D."/>
            <person name="Kheradpour P."/>
            <person name="Kirkness E.F."/>
            <person name="Koerich L.B."/>
            <person name="Kristiansen K."/>
            <person name="Kudrna D."/>
            <person name="Kulathinal R.J."/>
            <person name="Kumar S."/>
            <person name="Kwok R."/>
            <person name="Lander E."/>
            <person name="Langley C.H."/>
            <person name="Lapoint R."/>
            <person name="Lazzaro B.P."/>
            <person name="Lee S.J."/>
            <person name="Levesque L."/>
            <person name="Li R."/>
            <person name="Lin C.F."/>
            <person name="Lin M.F."/>
            <person name="Lindblad-Toh K."/>
            <person name="Llopart A."/>
            <person name="Long M."/>
            <person name="Low L."/>
            <person name="Lozovsky E."/>
            <person name="Lu J."/>
            <person name="Luo M."/>
            <person name="Machado C.A."/>
            <person name="Makalowski W."/>
            <person name="Marzo M."/>
            <person name="Matsuda M."/>
            <person name="Matzkin L."/>
            <person name="McAllister B."/>
            <person name="McBride C.S."/>
            <person name="McKernan B."/>
            <person name="McKernan K."/>
            <person name="Mendez-Lago M."/>
            <person name="Minx P."/>
            <person name="Mollenhauer M.U."/>
            <person name="Montooth K."/>
            <person name="Mount S.M."/>
            <person name="Mu X."/>
            <person name="Myers E."/>
            <person name="Negre B."/>
            <person name="Newfeld S."/>
            <person name="Nielsen R."/>
            <person name="Noor M.A."/>
            <person name="O'Grady P."/>
            <person name="Pachter L."/>
            <person name="Papaceit M."/>
            <person name="Parisi M.J."/>
            <person name="Parisi M."/>
            <person name="Parts L."/>
            <person name="Pedersen J.S."/>
            <person name="Pesole G."/>
            <person name="Phillippy A.M."/>
            <person name="Ponting C.P."/>
            <person name="Pop M."/>
            <person name="Porcelli D."/>
            <person name="Powell J.R."/>
            <person name="Prohaska S."/>
            <person name="Pruitt K."/>
            <person name="Puig M."/>
            <person name="Quesneville H."/>
            <person name="Ram K.R."/>
            <person name="Rand D."/>
            <person name="Rasmussen M.D."/>
            <person name="Reed L.K."/>
            <person name="Reenan R."/>
            <person name="Reily A."/>
            <person name="Remington K.A."/>
            <person name="Rieger T.T."/>
            <person name="Ritchie M.G."/>
            <person name="Robin C."/>
            <person name="Rogers Y.H."/>
            <person name="Rohde C."/>
            <person name="Rozas J."/>
            <person name="Rubenfield M.J."/>
            <person name="Ruiz A."/>
            <person name="Russo S."/>
            <person name="Salzberg S.L."/>
            <person name="Sanchez-Gracia A."/>
            <person name="Saranga D.J."/>
            <person name="Sato H."/>
            <person name="Schaeffer S.W."/>
            <person name="Schatz M.C."/>
            <person name="Schlenke T."/>
            <person name="Schwartz R."/>
            <person name="Segarra C."/>
            <person name="Singh R.S."/>
            <person name="Sirot L."/>
            <person name="Sirota M."/>
            <person name="Sisneros N.B."/>
            <person name="Smith C.D."/>
            <person name="Smith T.F."/>
            <person name="Spieth J."/>
            <person name="Stage D.E."/>
            <person name="Stark A."/>
            <person name="Stephan W."/>
            <person name="Strausberg R.L."/>
            <person name="Strempel S."/>
            <person name="Sturgill D."/>
            <person name="Sutton G."/>
            <person name="Sutton G.G."/>
            <person name="Tao W."/>
            <person name="Teichmann S."/>
            <person name="Tobari Y.N."/>
            <person name="Tomimura Y."/>
            <person name="Tsolas J.M."/>
            <person name="Valente V.L."/>
            <person name="Venter E."/>
            <person name="Venter J.C."/>
            <person name="Vicario S."/>
            <person name="Vieira F.G."/>
            <person name="Vilella A.J."/>
            <person name="Villasante A."/>
            <person name="Walenz B."/>
            <person name="Wang J."/>
            <person name="Wasserman M."/>
            <person name="Watts T."/>
            <person name="Wilson D."/>
            <person name="Wilson R.K."/>
            <person name="Wing R.A."/>
            <person name="Wolfner M.F."/>
            <person name="Wong A."/>
            <person name="Wong G.K."/>
            <person name="Wu C.I."/>
            <person name="Wu G."/>
            <person name="Yamamoto D."/>
            <person name="Yang H.P."/>
            <person name="Yang S.P."/>
            <person name="Yorke J.A."/>
            <person name="Yoshida K."/>
            <person name="Zdobnov E."/>
            <person name="Zhang P."/>
            <person name="Zhang Y."/>
            <person name="Zimin A.V."/>
            <person name="Baldwin J."/>
            <person name="Abdouelleil A."/>
            <person name="Abdulkadir J."/>
            <person name="Abebe A."/>
            <person name="Abera B."/>
            <person name="Abreu J."/>
            <person name="Acer S.C."/>
            <person name="Aftuck L."/>
            <person name="Alexander A."/>
            <person name="An P."/>
            <person name="Anderson E."/>
            <person name="Anderson S."/>
            <person name="Arachi H."/>
            <person name="Azer M."/>
            <person name="Bachantsang P."/>
            <person name="Barry A."/>
            <person name="Bayul T."/>
            <person name="Berlin A."/>
            <person name="Bessette D."/>
            <person name="Bloom T."/>
            <person name="Blye J."/>
            <person name="Boguslavskiy L."/>
            <person name="Bonnet C."/>
            <person name="Boukhgalter B."/>
            <person name="Bourzgui I."/>
            <person name="Brown A."/>
            <person name="Cahill P."/>
            <person name="Channer S."/>
            <person name="Cheshatsang Y."/>
            <person name="Chuda L."/>
            <person name="Citroen M."/>
            <person name="Collymore A."/>
            <person name="Cooke P."/>
            <person name="Costello M."/>
            <person name="D'Aco K."/>
            <person name="Daza R."/>
            <person name="De Haan G."/>
            <person name="DeGray S."/>
            <person name="DeMaso C."/>
            <person name="Dhargay N."/>
            <person name="Dooley K."/>
            <person name="Dooley E."/>
            <person name="Doricent M."/>
            <person name="Dorje P."/>
            <person name="Dorjee K."/>
            <person name="Dupes A."/>
            <person name="Elong R."/>
            <person name="Falk J."/>
            <person name="Farina A."/>
            <person name="Faro S."/>
            <person name="Ferguson D."/>
            <person name="Fisher S."/>
            <person name="Foley C.D."/>
            <person name="Franke A."/>
            <person name="Friedrich D."/>
            <person name="Gadbois L."/>
            <person name="Gearin G."/>
            <person name="Gearin C.R."/>
            <person name="Giannoukos G."/>
            <person name="Goode T."/>
            <person name="Graham J."/>
            <person name="Grandbois E."/>
            <person name="Grewal S."/>
            <person name="Gyaltsen K."/>
            <person name="Hafez N."/>
            <person name="Hagos B."/>
            <person name="Hall J."/>
            <person name="Henson C."/>
            <person name="Hollinger A."/>
            <person name="Honan T."/>
            <person name="Huard M.D."/>
            <person name="Hughes L."/>
            <person name="Hurhula B."/>
            <person name="Husby M.E."/>
            <person name="Kamat A."/>
            <person name="Kanga B."/>
            <person name="Kashin S."/>
            <person name="Khazanovich D."/>
            <person name="Kisner P."/>
            <person name="Lance K."/>
            <person name="Lara M."/>
            <person name="Lee W."/>
            <person name="Lennon N."/>
            <person name="Letendre F."/>
            <person name="LeVine R."/>
            <person name="Lipovsky A."/>
            <person name="Liu X."/>
            <person name="Liu J."/>
            <person name="Liu S."/>
            <person name="Lokyitsang T."/>
            <person name="Lokyitsang Y."/>
            <person name="Lubonja R."/>
            <person name="Lui A."/>
            <person name="MacDonald P."/>
            <person name="Magnisalis V."/>
            <person name="Maru K."/>
            <person name="Matthews C."/>
            <person name="McCusker W."/>
            <person name="McDonough S."/>
            <person name="Mehta T."/>
            <person name="Meldrim J."/>
            <person name="Meneus L."/>
            <person name="Mihai O."/>
            <person name="Mihalev A."/>
            <person name="Mihova T."/>
            <person name="Mittelman R."/>
            <person name="Mlenga V."/>
            <person name="Montmayeur A."/>
            <person name="Mulrain L."/>
            <person name="Navidi A."/>
            <person name="Naylor J."/>
            <person name="Negash T."/>
            <person name="Nguyen T."/>
            <person name="Nguyen N."/>
            <person name="Nicol R."/>
            <person name="Norbu C."/>
            <person name="Norbu N."/>
            <person name="Novod N."/>
            <person name="O'Neill B."/>
            <person name="Osman S."/>
            <person name="Markiewicz E."/>
            <person name="Oyono O.L."/>
            <person name="Patti C."/>
            <person name="Phunkhang P."/>
            <person name="Pierre F."/>
            <person name="Priest M."/>
            <person name="Raghuraman S."/>
            <person name="Rege F."/>
            <person name="Reyes R."/>
            <person name="Rise C."/>
            <person name="Rogov P."/>
            <person name="Ross K."/>
            <person name="Ryan E."/>
            <person name="Settipalli S."/>
            <person name="Shea T."/>
            <person name="Sherpa N."/>
            <person name="Shi L."/>
            <person name="Shih D."/>
            <person name="Sparrow T."/>
            <person name="Spaulding J."/>
            <person name="Stalker J."/>
            <person name="Stange-Thomann N."/>
            <person name="Stavropoulos S."/>
            <person name="Stone C."/>
            <person name="Strader C."/>
            <person name="Tesfaye S."/>
            <person name="Thomson T."/>
            <person name="Thoulutsang Y."/>
            <person name="Thoulutsang D."/>
            <person name="Topham K."/>
            <person name="Topping I."/>
            <person name="Tsamla T."/>
            <person name="Vassiliev H."/>
            <person name="Vo A."/>
            <person name="Wangchuk T."/>
            <person name="Wangdi T."/>
            <person name="Weiand M."/>
            <person name="Wilkinson J."/>
            <person name="Wilson A."/>
            <person name="Yadav S."/>
            <person name="Young G."/>
            <person name="Yu Q."/>
            <person name="Zembek L."/>
            <person name="Zhong D."/>
            <person name="Zimmer A."/>
            <person name="Zwirko Z."/>
            <person name="Jaffe D.B."/>
            <person name="Alvarez P."/>
            <person name="Brockman W."/>
            <person name="Butler J."/>
            <person name="Chin C."/>
            <person name="Gnerre S."/>
            <person name="Grabherr M."/>
            <person name="Kleber M."/>
            <person name="Mauceli E."/>
            <person name="MacCallum I."/>
        </authorList>
    </citation>
    <scope>NUCLEOTIDE SEQUENCE [LARGE SCALE GENOMIC DNA]</scope>
    <source>
        <strain evidence="2">MSH-3 / Tucson 14011-0111.49</strain>
    </source>
</reference>
<evidence type="ECO:0000313" key="2">
    <source>
        <dbReference type="Proteomes" id="UP000008744"/>
    </source>
</evidence>
<sequence>MMSMEIIGECPYCKREVNKDLQPVNKLEEKEVQKISCILENTKQGDQSLLSMAVQGNTQFKADASKCKCFIGLDLAEDQIDRKKNKDDIVALLEEEDLFIKDFMGNHLAARTMRGGRRRR</sequence>